<dbReference type="InterPro" id="IPR025874">
    <property type="entry name" value="DZR"/>
</dbReference>
<name>A0A8S5SJ17_9CAUD</name>
<dbReference type="Gene3D" id="1.10.10.10">
    <property type="entry name" value="Winged helix-like DNA-binding domain superfamily/Winged helix DNA-binding domain"/>
    <property type="match status" value="2"/>
</dbReference>
<accession>A0A8S5SJ17</accession>
<reference evidence="5" key="1">
    <citation type="journal article" date="2021" name="Proc. Natl. Acad. Sci. U.S.A.">
        <title>A Catalog of Tens of Thousands of Viruses from Human Metagenomes Reveals Hidden Associations with Chronic Diseases.</title>
        <authorList>
            <person name="Tisza M.J."/>
            <person name="Buck C.B."/>
        </authorList>
    </citation>
    <scope>NUCLEOTIDE SEQUENCE</scope>
    <source>
        <strain evidence="5">Ctvhu9</strain>
    </source>
</reference>
<keyword evidence="2" id="KW-0812">Transmembrane</keyword>
<protein>
    <submittedName>
        <fullName evidence="5">Host cell surface-exposed lipoprotein</fullName>
    </submittedName>
</protein>
<proteinExistence type="predicted"/>
<feature type="region of interest" description="Disordered" evidence="1">
    <location>
        <begin position="279"/>
        <end position="310"/>
    </location>
</feature>
<dbReference type="Pfam" id="PF12773">
    <property type="entry name" value="DZR"/>
    <property type="match status" value="1"/>
</dbReference>
<keyword evidence="2" id="KW-0472">Membrane</keyword>
<feature type="domain" description="Putative host cell surface-exposed lipoprotein Ltp-like HTH region" evidence="3">
    <location>
        <begin position="360"/>
        <end position="402"/>
    </location>
</feature>
<dbReference type="Pfam" id="PF07553">
    <property type="entry name" value="Lipoprotein_Ltp"/>
    <property type="match status" value="2"/>
</dbReference>
<feature type="domain" description="DZANK-type" evidence="4">
    <location>
        <begin position="3"/>
        <end position="60"/>
    </location>
</feature>
<sequence>MKCPKCGAEIPAGSKFCNECGTKIEQVALFKDDESKNTEPCKCESCGNIIPNNSVFCPICHTYQKNKFSPTGEAEKTTEKKPIYRTPHFYIALLIALILTATAVTAISQCSQTDFQEPVTTSPTQAPTDTLDTDMFRLYNITPFSIAIPRSWSHTANDDNDCFLDSDNNILFIATSQLDDSQSQINSNVVDVFIDGFKDSLDEFDEIDRTTTHIDDFFAYRVTANVKKSENKYHYTMYVWATDHYLCEMIFSSYGNEQSEEFDLFETDIVNSITVDSSKDVRSPKKATEPETEKTTKKPTEPPTEKPVDKITVSQSNALESAKSYLEYSAFSYNGLVEQLEYEKYSHEDAVYAADHCGADWNEQAAKSAESYLAYSSFSRDGLIEQLEYEGFTHEQAVYGVEQNGL</sequence>
<evidence type="ECO:0000256" key="1">
    <source>
        <dbReference type="SAM" id="MobiDB-lite"/>
    </source>
</evidence>
<feature type="compositionally biased region" description="Basic and acidic residues" evidence="1">
    <location>
        <begin position="279"/>
        <end position="309"/>
    </location>
</feature>
<evidence type="ECO:0000259" key="3">
    <source>
        <dbReference type="Pfam" id="PF07553"/>
    </source>
</evidence>
<dbReference type="InterPro" id="IPR011434">
    <property type="entry name" value="Ltp-like_HTH"/>
</dbReference>
<evidence type="ECO:0000259" key="4">
    <source>
        <dbReference type="Pfam" id="PF12773"/>
    </source>
</evidence>
<keyword evidence="5" id="KW-0449">Lipoprotein</keyword>
<feature type="transmembrane region" description="Helical" evidence="2">
    <location>
        <begin position="89"/>
        <end position="108"/>
    </location>
</feature>
<dbReference type="EMBL" id="BK032607">
    <property type="protein sequence ID" value="DAF50958.1"/>
    <property type="molecule type" value="Genomic_DNA"/>
</dbReference>
<evidence type="ECO:0000256" key="2">
    <source>
        <dbReference type="SAM" id="Phobius"/>
    </source>
</evidence>
<evidence type="ECO:0000313" key="5">
    <source>
        <dbReference type="EMBL" id="DAF50958.1"/>
    </source>
</evidence>
<organism evidence="5">
    <name type="scientific">Siphoviridae sp. ctvhu9</name>
    <dbReference type="NCBI Taxonomy" id="2827968"/>
    <lineage>
        <taxon>Viruses</taxon>
        <taxon>Duplodnaviria</taxon>
        <taxon>Heunggongvirae</taxon>
        <taxon>Uroviricota</taxon>
        <taxon>Caudoviricetes</taxon>
    </lineage>
</organism>
<dbReference type="InterPro" id="IPR036388">
    <property type="entry name" value="WH-like_DNA-bd_sf"/>
</dbReference>
<keyword evidence="2" id="KW-1133">Transmembrane helix</keyword>
<feature type="domain" description="Putative host cell surface-exposed lipoprotein Ltp-like HTH region" evidence="3">
    <location>
        <begin position="315"/>
        <end position="356"/>
    </location>
</feature>